<organism evidence="1 2">
    <name type="scientific">Entomophthora muscae</name>
    <dbReference type="NCBI Taxonomy" id="34485"/>
    <lineage>
        <taxon>Eukaryota</taxon>
        <taxon>Fungi</taxon>
        <taxon>Fungi incertae sedis</taxon>
        <taxon>Zoopagomycota</taxon>
        <taxon>Entomophthoromycotina</taxon>
        <taxon>Entomophthoromycetes</taxon>
        <taxon>Entomophthorales</taxon>
        <taxon>Entomophthoraceae</taxon>
        <taxon>Entomophthora</taxon>
    </lineage>
</organism>
<name>A0ACC2T7W3_9FUNG</name>
<dbReference type="Proteomes" id="UP001165960">
    <property type="component" value="Unassembled WGS sequence"/>
</dbReference>
<accession>A0ACC2T7W3</accession>
<comment type="caution">
    <text evidence="1">The sequence shown here is derived from an EMBL/GenBank/DDBJ whole genome shotgun (WGS) entry which is preliminary data.</text>
</comment>
<keyword evidence="2" id="KW-1185">Reference proteome</keyword>
<reference evidence="1" key="1">
    <citation type="submission" date="2022-04" db="EMBL/GenBank/DDBJ databases">
        <title>Genome of the entomopathogenic fungus Entomophthora muscae.</title>
        <authorList>
            <person name="Elya C."/>
            <person name="Lovett B.R."/>
            <person name="Lee E."/>
            <person name="Macias A.M."/>
            <person name="Hajek A.E."/>
            <person name="De Bivort B.L."/>
            <person name="Kasson M.T."/>
            <person name="De Fine Licht H.H."/>
            <person name="Stajich J.E."/>
        </authorList>
    </citation>
    <scope>NUCLEOTIDE SEQUENCE</scope>
    <source>
        <strain evidence="1">Berkeley</strain>
    </source>
</reference>
<proteinExistence type="predicted"/>
<dbReference type="EMBL" id="QTSX02003562">
    <property type="protein sequence ID" value="KAJ9070749.1"/>
    <property type="molecule type" value="Genomic_DNA"/>
</dbReference>
<gene>
    <name evidence="1" type="ORF">DSO57_1004666</name>
</gene>
<sequence length="223" mass="23994">MGALCMSLSSRKHPSLSGLTLLPPAPSFQAHKLTLAILNARVNLKVCSLHLVSCSTPNSDHFTRPLRSDLLLWASSQGQSLHPLHFVEDLPSRVHNLLVSGECLVKNLTWDGLDPFLSNQIPKEPPGEDSLVLVPLLKNPSILTRLGCAPGLRPQPILATWRDGVDGIQLLLPTTISYLLLGHLFEGPLQGCAGWGPGGSFPRMGAKLVSLAPLSQTARVSFN</sequence>
<protein>
    <submittedName>
        <fullName evidence="1">Uncharacterized protein</fullName>
    </submittedName>
</protein>
<evidence type="ECO:0000313" key="1">
    <source>
        <dbReference type="EMBL" id="KAJ9070749.1"/>
    </source>
</evidence>
<evidence type="ECO:0000313" key="2">
    <source>
        <dbReference type="Proteomes" id="UP001165960"/>
    </source>
</evidence>